<dbReference type="PANTHER" id="PTHR13479">
    <property type="entry name" value="30S RIBOSOMAL PROTEIN S18"/>
    <property type="match status" value="1"/>
</dbReference>
<dbReference type="SUPFAM" id="SSF46911">
    <property type="entry name" value="Ribosomal protein S18"/>
    <property type="match status" value="1"/>
</dbReference>
<organism evidence="5 6">
    <name type="scientific">Geodia barretti</name>
    <name type="common">Barrett's horny sponge</name>
    <dbReference type="NCBI Taxonomy" id="519541"/>
    <lineage>
        <taxon>Eukaryota</taxon>
        <taxon>Metazoa</taxon>
        <taxon>Porifera</taxon>
        <taxon>Demospongiae</taxon>
        <taxon>Heteroscleromorpha</taxon>
        <taxon>Tetractinellida</taxon>
        <taxon>Astrophorina</taxon>
        <taxon>Geodiidae</taxon>
        <taxon>Geodia</taxon>
    </lineage>
</organism>
<reference evidence="5" key="1">
    <citation type="submission" date="2023-03" db="EMBL/GenBank/DDBJ databases">
        <authorList>
            <person name="Steffen K."/>
            <person name="Cardenas P."/>
        </authorList>
    </citation>
    <scope>NUCLEOTIDE SEQUENCE</scope>
</reference>
<comment type="similarity">
    <text evidence="1 4">Belongs to the bacterial ribosomal protein bS18 family.</text>
</comment>
<dbReference type="Gene3D" id="4.10.640.10">
    <property type="entry name" value="Ribosomal protein S18"/>
    <property type="match status" value="1"/>
</dbReference>
<dbReference type="Pfam" id="PF01084">
    <property type="entry name" value="Ribosomal_S18"/>
    <property type="match status" value="1"/>
</dbReference>
<keyword evidence="3 4" id="KW-0687">Ribonucleoprotein</keyword>
<dbReference type="GO" id="GO:0070181">
    <property type="term" value="F:small ribosomal subunit rRNA binding"/>
    <property type="evidence" value="ECO:0007669"/>
    <property type="project" value="TreeGrafter"/>
</dbReference>
<dbReference type="PRINTS" id="PR00974">
    <property type="entry name" value="RIBOSOMALS18"/>
</dbReference>
<dbReference type="HAMAP" id="MF_00270">
    <property type="entry name" value="Ribosomal_bS18"/>
    <property type="match status" value="1"/>
</dbReference>
<dbReference type="NCBIfam" id="TIGR00165">
    <property type="entry name" value="S18"/>
    <property type="match status" value="1"/>
</dbReference>
<dbReference type="GO" id="GO:0003735">
    <property type="term" value="F:structural constituent of ribosome"/>
    <property type="evidence" value="ECO:0007669"/>
    <property type="project" value="InterPro"/>
</dbReference>
<proteinExistence type="inferred from homology"/>
<dbReference type="InterPro" id="IPR036870">
    <property type="entry name" value="Ribosomal_bS18_sf"/>
</dbReference>
<evidence type="ECO:0000256" key="2">
    <source>
        <dbReference type="ARBA" id="ARBA00022980"/>
    </source>
</evidence>
<dbReference type="GO" id="GO:0006412">
    <property type="term" value="P:translation"/>
    <property type="evidence" value="ECO:0007669"/>
    <property type="project" value="InterPro"/>
</dbReference>
<dbReference type="GO" id="GO:1990904">
    <property type="term" value="C:ribonucleoprotein complex"/>
    <property type="evidence" value="ECO:0007669"/>
    <property type="project" value="UniProtKB-KW"/>
</dbReference>
<comment type="caution">
    <text evidence="5">The sequence shown here is derived from an EMBL/GenBank/DDBJ whole genome shotgun (WGS) entry which is preliminary data.</text>
</comment>
<keyword evidence="6" id="KW-1185">Reference proteome</keyword>
<evidence type="ECO:0000313" key="5">
    <source>
        <dbReference type="EMBL" id="CAI8003148.1"/>
    </source>
</evidence>
<dbReference type="EMBL" id="CASHTH010000504">
    <property type="protein sequence ID" value="CAI8003148.1"/>
    <property type="molecule type" value="Genomic_DNA"/>
</dbReference>
<dbReference type="InterPro" id="IPR001648">
    <property type="entry name" value="Ribosomal_bS18"/>
</dbReference>
<keyword evidence="2 4" id="KW-0689">Ribosomal protein</keyword>
<accession>A0AA35R4K7</accession>
<protein>
    <submittedName>
        <fullName evidence="5">30S ribosomal protein S18</fullName>
    </submittedName>
</protein>
<sequence length="66" mass="8036">MAFRRRQRYHKIESFDYKDIDTLRKFINERGKIVSRRVTGLSAKQQRMVTRAVKRARHMALLPFTR</sequence>
<gene>
    <name evidence="5" type="ORF">GBAR_LOCUS3561</name>
</gene>
<dbReference type="AlphaFoldDB" id="A0AA35R4K7"/>
<dbReference type="Proteomes" id="UP001174909">
    <property type="component" value="Unassembled WGS sequence"/>
</dbReference>
<evidence type="ECO:0000256" key="4">
    <source>
        <dbReference type="RuleBase" id="RU003910"/>
    </source>
</evidence>
<dbReference type="PANTHER" id="PTHR13479:SF40">
    <property type="entry name" value="SMALL RIBOSOMAL SUBUNIT PROTEIN BS18M"/>
    <property type="match status" value="1"/>
</dbReference>
<evidence type="ECO:0000256" key="3">
    <source>
        <dbReference type="ARBA" id="ARBA00023274"/>
    </source>
</evidence>
<evidence type="ECO:0000256" key="1">
    <source>
        <dbReference type="ARBA" id="ARBA00005589"/>
    </source>
</evidence>
<evidence type="ECO:0000313" key="6">
    <source>
        <dbReference type="Proteomes" id="UP001174909"/>
    </source>
</evidence>
<name>A0AA35R4K7_GEOBA</name>
<dbReference type="GO" id="GO:0005840">
    <property type="term" value="C:ribosome"/>
    <property type="evidence" value="ECO:0007669"/>
    <property type="project" value="UniProtKB-KW"/>
</dbReference>